<organism evidence="19 20">
    <name type="scientific">Bombus terrestris</name>
    <name type="common">Buff-tailed bumblebee</name>
    <name type="synonym">Apis terrestris</name>
    <dbReference type="NCBI Taxonomy" id="30195"/>
    <lineage>
        <taxon>Eukaryota</taxon>
        <taxon>Metazoa</taxon>
        <taxon>Ecdysozoa</taxon>
        <taxon>Arthropoda</taxon>
        <taxon>Hexapoda</taxon>
        <taxon>Insecta</taxon>
        <taxon>Pterygota</taxon>
        <taxon>Neoptera</taxon>
        <taxon>Endopterygota</taxon>
        <taxon>Hymenoptera</taxon>
        <taxon>Apocrita</taxon>
        <taxon>Aculeata</taxon>
        <taxon>Apoidea</taxon>
        <taxon>Anthophila</taxon>
        <taxon>Apidae</taxon>
        <taxon>Bombus</taxon>
        <taxon>Bombus</taxon>
    </lineage>
</organism>
<dbReference type="Pfam" id="PF00270">
    <property type="entry name" value="DEAD"/>
    <property type="match status" value="1"/>
</dbReference>
<evidence type="ECO:0000256" key="13">
    <source>
        <dbReference type="ARBA" id="ARBA00023158"/>
    </source>
</evidence>
<comment type="subcellular location">
    <subcellularLocation>
        <location evidence="1">Cytoplasm</location>
    </subcellularLocation>
</comment>
<feature type="domain" description="Helicase ATP-binding" evidence="17">
    <location>
        <begin position="173"/>
        <end position="339"/>
    </location>
</feature>
<keyword evidence="9" id="KW-0378">Hydrolase</keyword>
<evidence type="ECO:0000256" key="16">
    <source>
        <dbReference type="SAM" id="Phobius"/>
    </source>
</evidence>
<evidence type="ECO:0000256" key="14">
    <source>
        <dbReference type="ARBA" id="ARBA00023254"/>
    </source>
</evidence>
<accession>A0A9C6SK81</accession>
<evidence type="ECO:0000313" key="20">
    <source>
        <dbReference type="RefSeq" id="XP_048262167.1"/>
    </source>
</evidence>
<dbReference type="CTD" id="41919"/>
<comment type="similarity">
    <text evidence="2">Belongs to the DEAD box helicase family. DEAH subfamily.</text>
</comment>
<keyword evidence="11" id="KW-0067">ATP-binding</keyword>
<dbReference type="GO" id="GO:0003723">
    <property type="term" value="F:RNA binding"/>
    <property type="evidence" value="ECO:0007669"/>
    <property type="project" value="TreeGrafter"/>
</dbReference>
<evidence type="ECO:0000259" key="17">
    <source>
        <dbReference type="PROSITE" id="PS51192"/>
    </source>
</evidence>
<proteinExistence type="inferred from homology"/>
<keyword evidence="12" id="KW-0744">Spermatogenesis</keyword>
<evidence type="ECO:0000256" key="5">
    <source>
        <dbReference type="ARBA" id="ARBA00022473"/>
    </source>
</evidence>
<evidence type="ECO:0000256" key="2">
    <source>
        <dbReference type="ARBA" id="ARBA00008792"/>
    </source>
</evidence>
<dbReference type="GO" id="GO:0005737">
    <property type="term" value="C:cytoplasm"/>
    <property type="evidence" value="ECO:0007669"/>
    <property type="project" value="UniProtKB-SubCell"/>
</dbReference>
<keyword evidence="5" id="KW-0217">Developmental protein</keyword>
<dbReference type="GO" id="GO:0030154">
    <property type="term" value="P:cell differentiation"/>
    <property type="evidence" value="ECO:0007669"/>
    <property type="project" value="UniProtKB-KW"/>
</dbReference>
<dbReference type="GO" id="GO:0031047">
    <property type="term" value="P:regulatory ncRNA-mediated gene silencing"/>
    <property type="evidence" value="ECO:0007669"/>
    <property type="project" value="UniProtKB-KW"/>
</dbReference>
<dbReference type="SMART" id="SM00847">
    <property type="entry name" value="HA2"/>
    <property type="match status" value="1"/>
</dbReference>
<dbReference type="InterPro" id="IPR007502">
    <property type="entry name" value="Helicase-assoc_dom"/>
</dbReference>
<keyword evidence="16" id="KW-0812">Transmembrane</keyword>
<dbReference type="InterPro" id="IPR027417">
    <property type="entry name" value="P-loop_NTPase"/>
</dbReference>
<evidence type="ECO:0000256" key="1">
    <source>
        <dbReference type="ARBA" id="ARBA00004496"/>
    </source>
</evidence>
<dbReference type="GO" id="GO:0003724">
    <property type="term" value="F:RNA helicase activity"/>
    <property type="evidence" value="ECO:0007669"/>
    <property type="project" value="UniProtKB-EC"/>
</dbReference>
<dbReference type="PROSITE" id="PS51192">
    <property type="entry name" value="HELICASE_ATP_BIND_1"/>
    <property type="match status" value="1"/>
</dbReference>
<dbReference type="GeneID" id="100646901"/>
<evidence type="ECO:0000256" key="6">
    <source>
        <dbReference type="ARBA" id="ARBA00022490"/>
    </source>
</evidence>
<evidence type="ECO:0000256" key="12">
    <source>
        <dbReference type="ARBA" id="ARBA00022871"/>
    </source>
</evidence>
<dbReference type="Gene3D" id="3.40.50.300">
    <property type="entry name" value="P-loop containing nucleotide triphosphate hydrolases"/>
    <property type="match status" value="2"/>
</dbReference>
<dbReference type="InterPro" id="IPR035437">
    <property type="entry name" value="SNase_OB-fold_sf"/>
</dbReference>
<feature type="transmembrane region" description="Helical" evidence="16">
    <location>
        <begin position="43"/>
        <end position="62"/>
    </location>
</feature>
<evidence type="ECO:0000259" key="18">
    <source>
        <dbReference type="PROSITE" id="PS51194"/>
    </source>
</evidence>
<evidence type="ECO:0000256" key="4">
    <source>
        <dbReference type="ARBA" id="ARBA00013352"/>
    </source>
</evidence>
<evidence type="ECO:0000313" key="19">
    <source>
        <dbReference type="Proteomes" id="UP000835206"/>
    </source>
</evidence>
<evidence type="ECO:0000256" key="8">
    <source>
        <dbReference type="ARBA" id="ARBA00022782"/>
    </source>
</evidence>
<dbReference type="Gene3D" id="1.20.120.1080">
    <property type="match status" value="1"/>
</dbReference>
<dbReference type="CDD" id="cd18791">
    <property type="entry name" value="SF2_C_RHA"/>
    <property type="match status" value="1"/>
</dbReference>
<evidence type="ECO:0000256" key="11">
    <source>
        <dbReference type="ARBA" id="ARBA00022840"/>
    </source>
</evidence>
<dbReference type="PANTHER" id="PTHR18934:SF113">
    <property type="entry name" value="ATP-DEPENDENT RNA HELICASE TDRD9"/>
    <property type="match status" value="1"/>
</dbReference>
<name>A0A9C6SK81_BOMTE</name>
<evidence type="ECO:0000256" key="10">
    <source>
        <dbReference type="ARBA" id="ARBA00022806"/>
    </source>
</evidence>
<dbReference type="RefSeq" id="XP_048262167.1">
    <property type="nucleotide sequence ID" value="XM_048406210.1"/>
</dbReference>
<dbReference type="GO" id="GO:0051321">
    <property type="term" value="P:meiotic cell cycle"/>
    <property type="evidence" value="ECO:0007669"/>
    <property type="project" value="UniProtKB-KW"/>
</dbReference>
<dbReference type="Gene3D" id="2.40.50.90">
    <property type="match status" value="1"/>
</dbReference>
<keyword evidence="6" id="KW-0963">Cytoplasm</keyword>
<dbReference type="Pfam" id="PF00271">
    <property type="entry name" value="Helicase_C"/>
    <property type="match status" value="1"/>
</dbReference>
<dbReference type="Proteomes" id="UP000835206">
    <property type="component" value="Chromosome 5"/>
</dbReference>
<feature type="domain" description="Helicase C-terminal" evidence="18">
    <location>
        <begin position="407"/>
        <end position="573"/>
    </location>
</feature>
<dbReference type="SMART" id="SM00487">
    <property type="entry name" value="DEXDc"/>
    <property type="match status" value="1"/>
</dbReference>
<evidence type="ECO:0000256" key="3">
    <source>
        <dbReference type="ARBA" id="ARBA00012552"/>
    </source>
</evidence>
<gene>
    <name evidence="20" type="primary">LOC100646901</name>
</gene>
<dbReference type="PANTHER" id="PTHR18934">
    <property type="entry name" value="ATP-DEPENDENT RNA HELICASE"/>
    <property type="match status" value="1"/>
</dbReference>
<dbReference type="GO" id="GO:0016787">
    <property type="term" value="F:hydrolase activity"/>
    <property type="evidence" value="ECO:0007669"/>
    <property type="project" value="UniProtKB-KW"/>
</dbReference>
<evidence type="ECO:0000256" key="15">
    <source>
        <dbReference type="ARBA" id="ARBA00047984"/>
    </source>
</evidence>
<comment type="catalytic activity">
    <reaction evidence="15">
        <text>ATP + H2O = ADP + phosphate + H(+)</text>
        <dbReference type="Rhea" id="RHEA:13065"/>
        <dbReference type="ChEBI" id="CHEBI:15377"/>
        <dbReference type="ChEBI" id="CHEBI:15378"/>
        <dbReference type="ChEBI" id="CHEBI:30616"/>
        <dbReference type="ChEBI" id="CHEBI:43474"/>
        <dbReference type="ChEBI" id="CHEBI:456216"/>
        <dbReference type="EC" id="3.6.4.13"/>
    </reaction>
</comment>
<dbReference type="InterPro" id="IPR014001">
    <property type="entry name" value="Helicase_ATP-bd"/>
</dbReference>
<dbReference type="Gene3D" id="2.30.30.140">
    <property type="match status" value="1"/>
</dbReference>
<keyword evidence="19" id="KW-1185">Reference proteome</keyword>
<dbReference type="SUPFAM" id="SSF63748">
    <property type="entry name" value="Tudor/PWWP/MBT"/>
    <property type="match status" value="1"/>
</dbReference>
<protein>
    <recommendedName>
        <fullName evidence="4">Probable ATP-dependent RNA helicase spindle-E</fullName>
        <ecNumber evidence="3">3.6.4.13</ecNumber>
    </recommendedName>
</protein>
<evidence type="ECO:0000256" key="9">
    <source>
        <dbReference type="ARBA" id="ARBA00022801"/>
    </source>
</evidence>
<keyword evidence="10 20" id="KW-0347">Helicase</keyword>
<evidence type="ECO:0000256" key="7">
    <source>
        <dbReference type="ARBA" id="ARBA00022741"/>
    </source>
</evidence>
<keyword evidence="8" id="KW-0221">Differentiation</keyword>
<dbReference type="InterPro" id="IPR001650">
    <property type="entry name" value="Helicase_C-like"/>
</dbReference>
<dbReference type="EC" id="3.6.4.13" evidence="3"/>
<dbReference type="SMART" id="SM00333">
    <property type="entry name" value="TUDOR"/>
    <property type="match status" value="1"/>
</dbReference>
<dbReference type="OrthoDB" id="66977at2759"/>
<reference evidence="20" key="1">
    <citation type="submission" date="2025-08" db="UniProtKB">
        <authorList>
            <consortium name="RefSeq"/>
        </authorList>
    </citation>
    <scope>IDENTIFICATION</scope>
</reference>
<dbReference type="PROSITE" id="PS51194">
    <property type="entry name" value="HELICASE_CTER"/>
    <property type="match status" value="1"/>
</dbReference>
<keyword evidence="7" id="KW-0547">Nucleotide-binding</keyword>
<keyword evidence="14" id="KW-0469">Meiosis</keyword>
<dbReference type="SUPFAM" id="SSF52540">
    <property type="entry name" value="P-loop containing nucleoside triphosphate hydrolases"/>
    <property type="match status" value="1"/>
</dbReference>
<dbReference type="GO" id="GO:0007283">
    <property type="term" value="P:spermatogenesis"/>
    <property type="evidence" value="ECO:0007669"/>
    <property type="project" value="UniProtKB-KW"/>
</dbReference>
<keyword evidence="13" id="KW-0943">RNA-mediated gene silencing</keyword>
<sequence length="1479" mass="169973">MIPLNRTLNRELGRATAQLQHAGRSAERTTLTPNLLKQPDISILYHLACGIMICITLMFTNYELVVGAHLLTKGKNRALLKVTEKRVNYTNSQREEKGTDYIAEYVQKEEEELLRAASYHNTNDKCNFENVSVGTYVTEDMQNEQTLNIYKTYQFVYHANPNLVVNSKRDQIVSMIETNSVVVIQGPTGCGKTTQVPQFILDSCYKKKLHCNIIVTQPRRIAAISIAKRVSQERQWPIGTLIGYQVGLINHTSKDTRLTYCTAGVLLHKLVNSKNMLDYTHVILDEVHERNEDMDFLLLVVRKLLYTNSRSVKVILMSATFDVERFAKYFSSPVGNKLVPAPIIDIPKKTFFNVGIYYLCQMVTLGPIPEVSATKPCITNKMLEFCVNLIKVLDDVDMKADDAKYDSETNLYERHVILIFLPGINEIEEINNLLCLPKHEQSKWDIVILHSSITSEEQQRIFQKPPHGYRRLILSTNIAESSITVPDVKYVIDFCLIKHLITDQHTNFSCLELKWASKANCEQRAGRTGRVMDGRVYRLVPQTFYENVLPQEVSPEILRAPLENLVLKSKLLNMGEPKAILALSLDPPDLRNLENTILLLKETGALLNKINEIQPFDGELTDLGRVMANLPLNIHVSKLIMLGHVFSVLKDTIIIAAALSVKDMLNNPFQQKLLAFNVRLNWAANSCSDCVTFMNVYKVWIAEKVNRRLNSDAEERKWAMRNFVQIRVLREVKALVTELTRRLEKLGIQESAGVNKVVWTEAERPFILKIVIAGAFYPNYFINNVSASESKLNEHDGIKLLGGLDPLRTVYLQGWPLKQPGLLYARRIQNIFKENLKMSTGKIHVSFDNSSRVYVQFIQGMSEKQHKDVSRGISPFIYKAIRMRHCNIPIEIPILHEDMALQRANEMNLKQKFYFTPKSVLKDKIKPELPGLRITRIPLIIQNIKNPSCFWAQQRNSTIIKRLNKIESAIEQMQHQFETFKMAPEIGTIVLAPYEENNRKTYLRAVVEGHVSLPEILVRLFFIDYGYSNECRLRDLKRLKNDSDIFDIPALAFECKLANIRPSVAHNFSEDWSQAACDLFWTLINKPGLLFGEIYSVVNSVVVIDLIHKNEEDEISVNQCLLEKSLAIKKEENYLSRFNHSLRLQQSDMSDEQCYYYEKLQYDQDDMPNIYPDPPAVAECNTSEKLRGPFSPLEIDLIHLIRAGRDKTVRMAMNSVNSVLLDTDPEDSSQRLLVAASISQSARGQNLTLYNTTLMPRIPGLTALIVLIFTPYMELRRNDFGTCYIGALCGLGFDPIKKNSIYPEHDIELYFDTEITIDDLQFINRLRHWMNIGMQINQQFNSNNNMEEIIVCQNRIKDALFNLIEKERKIQATELINNFDKWNLYNEKLLLRPNKQSMITNSIYRLHNALELEEANEIHEIIEHIKNLRVLATEDPRKTGITQIPCKLCNITVCDIFDLRNHLYTARHRQNEDILGIKL</sequence>
<dbReference type="InterPro" id="IPR011545">
    <property type="entry name" value="DEAD/DEAH_box_helicase_dom"/>
</dbReference>
<dbReference type="SMART" id="SM00490">
    <property type="entry name" value="HELICc"/>
    <property type="match status" value="1"/>
</dbReference>
<dbReference type="InterPro" id="IPR002999">
    <property type="entry name" value="Tudor"/>
</dbReference>
<keyword evidence="16" id="KW-1133">Transmembrane helix</keyword>
<keyword evidence="16" id="KW-0472">Membrane</keyword>
<dbReference type="Pfam" id="PF00567">
    <property type="entry name" value="TUDOR"/>
    <property type="match status" value="1"/>
</dbReference>
<dbReference type="GO" id="GO:0005524">
    <property type="term" value="F:ATP binding"/>
    <property type="evidence" value="ECO:0007669"/>
    <property type="project" value="UniProtKB-KW"/>
</dbReference>